<dbReference type="OrthoDB" id="6616388at2759"/>
<protein>
    <submittedName>
        <fullName evidence="1">Uncharacterized protein</fullName>
    </submittedName>
</protein>
<proteinExistence type="predicted"/>
<organism evidence="1 2">
    <name type="scientific">Intoshia linei</name>
    <dbReference type="NCBI Taxonomy" id="1819745"/>
    <lineage>
        <taxon>Eukaryota</taxon>
        <taxon>Metazoa</taxon>
        <taxon>Spiralia</taxon>
        <taxon>Lophotrochozoa</taxon>
        <taxon>Mesozoa</taxon>
        <taxon>Orthonectida</taxon>
        <taxon>Rhopaluridae</taxon>
        <taxon>Intoshia</taxon>
    </lineage>
</organism>
<feature type="non-terminal residue" evidence="1">
    <location>
        <position position="78"/>
    </location>
</feature>
<evidence type="ECO:0000313" key="1">
    <source>
        <dbReference type="EMBL" id="OAF67204.1"/>
    </source>
</evidence>
<reference evidence="1 2" key="1">
    <citation type="submission" date="2016-04" db="EMBL/GenBank/DDBJ databases">
        <title>The genome of Intoshia linei affirms orthonectids as highly simplified spiralians.</title>
        <authorList>
            <person name="Mikhailov K.V."/>
            <person name="Slusarev G.S."/>
            <person name="Nikitin M.A."/>
            <person name="Logacheva M.D."/>
            <person name="Penin A."/>
            <person name="Aleoshin V."/>
            <person name="Panchin Y.V."/>
        </authorList>
    </citation>
    <scope>NUCLEOTIDE SEQUENCE [LARGE SCALE GENOMIC DNA]</scope>
    <source>
        <strain evidence="1">Intl2013</strain>
        <tissue evidence="1">Whole animal</tissue>
    </source>
</reference>
<evidence type="ECO:0000313" key="2">
    <source>
        <dbReference type="Proteomes" id="UP000078046"/>
    </source>
</evidence>
<dbReference type="Proteomes" id="UP000078046">
    <property type="component" value="Unassembled WGS sequence"/>
</dbReference>
<name>A0A177B186_9BILA</name>
<keyword evidence="2" id="KW-1185">Reference proteome</keyword>
<comment type="caution">
    <text evidence="1">The sequence shown here is derived from an EMBL/GenBank/DDBJ whole genome shotgun (WGS) entry which is preliminary data.</text>
</comment>
<dbReference type="AlphaFoldDB" id="A0A177B186"/>
<sequence>MLANDIPKTNNAIEGFHSIFKKSFNCLYYSKDNMYNALKNVEEFIRQKYERTLFSCSDCSINGIRQLLVIMEEFFDVT</sequence>
<gene>
    <name evidence="1" type="ORF">A3Q56_05029</name>
</gene>
<dbReference type="EMBL" id="LWCA01000722">
    <property type="protein sequence ID" value="OAF67204.1"/>
    <property type="molecule type" value="Genomic_DNA"/>
</dbReference>
<accession>A0A177B186</accession>